<proteinExistence type="inferred from homology"/>
<dbReference type="Pfam" id="PF00698">
    <property type="entry name" value="Acyl_transf_1"/>
    <property type="match status" value="1"/>
</dbReference>
<dbReference type="GO" id="GO:0004314">
    <property type="term" value="F:[acyl-carrier-protein] S-malonyltransferase activity"/>
    <property type="evidence" value="ECO:0007669"/>
    <property type="project" value="UniProtKB-EC"/>
</dbReference>
<evidence type="ECO:0000313" key="8">
    <source>
        <dbReference type="Proteomes" id="UP000295244"/>
    </source>
</evidence>
<comment type="caution">
    <text evidence="7">The sequence shown here is derived from an EMBL/GenBank/DDBJ whole genome shotgun (WGS) entry which is preliminary data.</text>
</comment>
<dbReference type="InterPro" id="IPR016035">
    <property type="entry name" value="Acyl_Trfase/lysoPLipase"/>
</dbReference>
<reference evidence="7 8" key="1">
    <citation type="submission" date="2019-03" db="EMBL/GenBank/DDBJ databases">
        <title>Whole genome sequence of a novel Rubrobacter taiwanensis strain, isolated from Yellowstone National Park.</title>
        <authorList>
            <person name="Freed S."/>
            <person name="Ramaley R.F."/>
            <person name="Kyndt J.A."/>
        </authorList>
    </citation>
    <scope>NUCLEOTIDE SEQUENCE [LARGE SCALE GENOMIC DNA]</scope>
    <source>
        <strain evidence="7 8">Yellowstone</strain>
    </source>
</reference>
<evidence type="ECO:0000256" key="5">
    <source>
        <dbReference type="PIRSR" id="PIRSR000446-1"/>
    </source>
</evidence>
<keyword evidence="2 4" id="KW-0012">Acyltransferase</keyword>
<comment type="catalytic activity">
    <reaction evidence="3 4">
        <text>holo-[ACP] + malonyl-CoA = malonyl-[ACP] + CoA</text>
        <dbReference type="Rhea" id="RHEA:41792"/>
        <dbReference type="Rhea" id="RHEA-COMP:9623"/>
        <dbReference type="Rhea" id="RHEA-COMP:9685"/>
        <dbReference type="ChEBI" id="CHEBI:57287"/>
        <dbReference type="ChEBI" id="CHEBI:57384"/>
        <dbReference type="ChEBI" id="CHEBI:64479"/>
        <dbReference type="ChEBI" id="CHEBI:78449"/>
        <dbReference type="EC" id="2.3.1.39"/>
    </reaction>
</comment>
<dbReference type="Proteomes" id="UP000295244">
    <property type="component" value="Unassembled WGS sequence"/>
</dbReference>
<gene>
    <name evidence="7" type="ORF">E0L93_07930</name>
</gene>
<sequence length="284" mass="29873">MGGQSVSHLRGEDLGGVAFVFPGQGTAGGGLSPELRSTIEEVTGASEVPYQLSVFAGSVECLRVLRERGVEPAAVAGHSLGEYTAAYAAGCFGLKEAIRLVAERDRLMTEAARRNPGKMVAVLRADPEEVVAAAESVSGVVVAANFNTPRQTVLSGAPEAVEEAAGKVGGRKIPLKVIGAFHSELMRDASEGMCGLLEAAEVRDPEYPLVSGLDGRVLETGDQVRRALQEQMLSPVRWVAVIERLAALGVEEVVEVGEGGTLVRMLKDFGGLPFRGRVARELPV</sequence>
<evidence type="ECO:0000256" key="1">
    <source>
        <dbReference type="ARBA" id="ARBA00022679"/>
    </source>
</evidence>
<evidence type="ECO:0000259" key="6">
    <source>
        <dbReference type="SMART" id="SM00827"/>
    </source>
</evidence>
<dbReference type="GO" id="GO:0005829">
    <property type="term" value="C:cytosol"/>
    <property type="evidence" value="ECO:0007669"/>
    <property type="project" value="TreeGrafter"/>
</dbReference>
<feature type="active site" evidence="5">
    <location>
        <position position="182"/>
    </location>
</feature>
<dbReference type="Gene3D" id="3.40.366.10">
    <property type="entry name" value="Malonyl-Coenzyme A Acyl Carrier Protein, domain 2"/>
    <property type="match status" value="1"/>
</dbReference>
<dbReference type="SMART" id="SM00827">
    <property type="entry name" value="PKS_AT"/>
    <property type="match status" value="1"/>
</dbReference>
<evidence type="ECO:0000313" key="7">
    <source>
        <dbReference type="EMBL" id="TCJ16657.1"/>
    </source>
</evidence>
<evidence type="ECO:0000256" key="4">
    <source>
        <dbReference type="PIRNR" id="PIRNR000446"/>
    </source>
</evidence>
<dbReference type="InterPro" id="IPR014043">
    <property type="entry name" value="Acyl_transferase_dom"/>
</dbReference>
<feature type="domain" description="Malonyl-CoA:ACP transacylase (MAT)" evidence="6">
    <location>
        <begin position="20"/>
        <end position="277"/>
    </location>
</feature>
<protein>
    <recommendedName>
        <fullName evidence="4">Malonyl CoA-acyl carrier protein transacylase</fullName>
        <ecNumber evidence="4">2.3.1.39</ecNumber>
    </recommendedName>
</protein>
<dbReference type="PANTHER" id="PTHR42681:SF1">
    <property type="entry name" value="MALONYL-COA-ACYL CARRIER PROTEIN TRANSACYLASE, MITOCHONDRIAL"/>
    <property type="match status" value="1"/>
</dbReference>
<dbReference type="InterPro" id="IPR016036">
    <property type="entry name" value="Malonyl_transacylase_ACP-bd"/>
</dbReference>
<keyword evidence="1 4" id="KW-0808">Transferase</keyword>
<evidence type="ECO:0000256" key="3">
    <source>
        <dbReference type="ARBA" id="ARBA00048462"/>
    </source>
</evidence>
<dbReference type="GO" id="GO:0006633">
    <property type="term" value="P:fatty acid biosynthetic process"/>
    <property type="evidence" value="ECO:0007669"/>
    <property type="project" value="TreeGrafter"/>
</dbReference>
<dbReference type="PANTHER" id="PTHR42681">
    <property type="entry name" value="MALONYL-COA-ACYL CARRIER PROTEIN TRANSACYLASE, MITOCHONDRIAL"/>
    <property type="match status" value="1"/>
</dbReference>
<dbReference type="InterPro" id="IPR050858">
    <property type="entry name" value="Mal-CoA-ACP_Trans/PKS_FabD"/>
</dbReference>
<evidence type="ECO:0000256" key="2">
    <source>
        <dbReference type="ARBA" id="ARBA00023315"/>
    </source>
</evidence>
<feature type="active site" evidence="5">
    <location>
        <position position="79"/>
    </location>
</feature>
<organism evidence="7 8">
    <name type="scientific">Rubrobacter taiwanensis</name>
    <dbReference type="NCBI Taxonomy" id="185139"/>
    <lineage>
        <taxon>Bacteria</taxon>
        <taxon>Bacillati</taxon>
        <taxon>Actinomycetota</taxon>
        <taxon>Rubrobacteria</taxon>
        <taxon>Rubrobacterales</taxon>
        <taxon>Rubrobacteraceae</taxon>
        <taxon>Rubrobacter</taxon>
    </lineage>
</organism>
<dbReference type="SUPFAM" id="SSF55048">
    <property type="entry name" value="Probable ACP-binding domain of malonyl-CoA ACP transacylase"/>
    <property type="match status" value="1"/>
</dbReference>
<name>A0A4R1BHK3_9ACTN</name>
<keyword evidence="8" id="KW-1185">Reference proteome</keyword>
<dbReference type="SUPFAM" id="SSF52151">
    <property type="entry name" value="FabD/lysophospholipase-like"/>
    <property type="match status" value="1"/>
</dbReference>
<dbReference type="PIRSF" id="PIRSF000446">
    <property type="entry name" value="Mct"/>
    <property type="match status" value="1"/>
</dbReference>
<accession>A0A4R1BHK3</accession>
<dbReference type="InterPro" id="IPR001227">
    <property type="entry name" value="Ac_transferase_dom_sf"/>
</dbReference>
<comment type="similarity">
    <text evidence="4">Belongs to the fabD family.</text>
</comment>
<dbReference type="EC" id="2.3.1.39" evidence="4"/>
<dbReference type="AlphaFoldDB" id="A0A4R1BHK3"/>
<dbReference type="InterPro" id="IPR024925">
    <property type="entry name" value="Malonyl_CoA-ACP_transAc"/>
</dbReference>
<dbReference type="OrthoDB" id="4537517at2"/>
<dbReference type="EMBL" id="SKBU01000015">
    <property type="protein sequence ID" value="TCJ16657.1"/>
    <property type="molecule type" value="Genomic_DNA"/>
</dbReference>